<reference evidence="2 3" key="1">
    <citation type="submission" date="2024-09" db="EMBL/GenBank/DDBJ databases">
        <authorList>
            <person name="Sun Q."/>
            <person name="Mori K."/>
        </authorList>
    </citation>
    <scope>NUCLEOTIDE SEQUENCE [LARGE SCALE GENOMIC DNA]</scope>
    <source>
        <strain evidence="2 3">JCM 13503</strain>
    </source>
</reference>
<proteinExistence type="predicted"/>
<dbReference type="Proteomes" id="UP001589733">
    <property type="component" value="Unassembled WGS sequence"/>
</dbReference>
<dbReference type="RefSeq" id="WP_380007431.1">
    <property type="nucleotide sequence ID" value="NZ_JBHLYR010000024.1"/>
</dbReference>
<gene>
    <name evidence="2" type="ORF">ACFFLM_07310</name>
</gene>
<keyword evidence="3" id="KW-1185">Reference proteome</keyword>
<evidence type="ECO:0000313" key="3">
    <source>
        <dbReference type="Proteomes" id="UP001589733"/>
    </source>
</evidence>
<sequence>MKLTAQVWTTAAVAAALWFIIGLVQRTRAGAALADAALAELPLTVAVFVIAVIWTVLRQRRSGSGKSGKKE</sequence>
<keyword evidence="1" id="KW-0812">Transmembrane</keyword>
<comment type="caution">
    <text evidence="2">The sequence shown here is derived from an EMBL/GenBank/DDBJ whole genome shotgun (WGS) entry which is preliminary data.</text>
</comment>
<protein>
    <submittedName>
        <fullName evidence="2">Uncharacterized protein</fullName>
    </submittedName>
</protein>
<organism evidence="2 3">
    <name type="scientific">Deinococcus oregonensis</name>
    <dbReference type="NCBI Taxonomy" id="1805970"/>
    <lineage>
        <taxon>Bacteria</taxon>
        <taxon>Thermotogati</taxon>
        <taxon>Deinococcota</taxon>
        <taxon>Deinococci</taxon>
        <taxon>Deinococcales</taxon>
        <taxon>Deinococcaceae</taxon>
        <taxon>Deinococcus</taxon>
    </lineage>
</organism>
<evidence type="ECO:0000313" key="2">
    <source>
        <dbReference type="EMBL" id="MFB9991774.1"/>
    </source>
</evidence>
<feature type="transmembrane region" description="Helical" evidence="1">
    <location>
        <begin position="36"/>
        <end position="57"/>
    </location>
</feature>
<name>A0ABV6AW94_9DEIO</name>
<accession>A0ABV6AW94</accession>
<keyword evidence="1" id="KW-0472">Membrane</keyword>
<dbReference type="EMBL" id="JBHLYR010000024">
    <property type="protein sequence ID" value="MFB9991774.1"/>
    <property type="molecule type" value="Genomic_DNA"/>
</dbReference>
<keyword evidence="1" id="KW-1133">Transmembrane helix</keyword>
<evidence type="ECO:0000256" key="1">
    <source>
        <dbReference type="SAM" id="Phobius"/>
    </source>
</evidence>